<feature type="compositionally biased region" description="Acidic residues" evidence="3">
    <location>
        <begin position="205"/>
        <end position="214"/>
    </location>
</feature>
<evidence type="ECO:0000259" key="4">
    <source>
        <dbReference type="Pfam" id="PF17177"/>
    </source>
</evidence>
<dbReference type="PROSITE" id="PS51375">
    <property type="entry name" value="PPR"/>
    <property type="match status" value="2"/>
</dbReference>
<feature type="repeat" description="PPR" evidence="2">
    <location>
        <begin position="340"/>
        <end position="374"/>
    </location>
</feature>
<dbReference type="PANTHER" id="PTHR47942:SF63">
    <property type="entry name" value="PENTATRICOPEPTIDE REPEAT-CONTAINING PROTEIN"/>
    <property type="match status" value="1"/>
</dbReference>
<feature type="domain" description="PROP1-like PPR" evidence="4">
    <location>
        <begin position="268"/>
        <end position="430"/>
    </location>
</feature>
<dbReference type="InterPro" id="IPR033443">
    <property type="entry name" value="PROP1-like_PPR_dom"/>
</dbReference>
<sequence>MLPVTQQLKGWRCLASLCQYYCHHRLVISSLAKSELENSTDQGNSFGRLAAGRQENRLEKDNNGSSRKSPKHNTGFPELAHSNSSGKLPKHNRSFLEPAHSDSSRSLSGLSKEDILEKWHQFRNDKYQETQARWGSDQQDDAEEDYNYFVSRSAFRSGDKGGKDSSQKTVESLKKDAIDISSKKETLHKPVKKKGNFGSLSPLYEEPEGDDGDLKEERYQSAKLERKHRPNFYGFKMKKLCNERKLGEAIKVLEEEMPAAGSKPNNYCFQVLINACGRTGYTKKAFQLYNQMKKRGLKVEPVAYTGLFLACAHSPWPTTDGLQRATHLRSYLLEKNFQFNQIICHAMIKAFGWCGDMGTAFQVVDEMIQDGIMVTTETMSFLLQACITNKEAGFWHAVKVWRKMRELKLQPNIHSYNLLMRIIKDCGAGDPKFIIDLLKEDDQHSLKKTDPSRKHNLIPETSNLKVKSLESEKNLRNIQEGCVVHHLENNNSAENVNKNLSKGVFPDILGKRLAAGYAVALGALDHPSDRLALLGGPSNILMQMKRDKVIPNLKTFTQMLESLPPDTQTEQVLLESMKNLKLQPDTQFFNMLIKKRNFRQDIKAAQEVITQMQHYHLLPDIITYGCLALGCHNLHCASQLLKDMDANYFQPNIEIMTILVKNSLVKQDYAFTVAMLKKMQEKAISPDDFLLSRLEQARIRAQNILLDEDENSTLIQEKKKRAAKIFLSAYKIWLKDSEVQLPEHPWTQYR</sequence>
<dbReference type="InterPro" id="IPR051222">
    <property type="entry name" value="PPR/CCM1_RNA-binding"/>
</dbReference>
<name>A0A0P4WKN6_SCYOL</name>
<dbReference type="InterPro" id="IPR011990">
    <property type="entry name" value="TPR-like_helical_dom_sf"/>
</dbReference>
<dbReference type="EMBL" id="GDRN01045299">
    <property type="protein sequence ID" value="JAI66870.1"/>
    <property type="molecule type" value="Transcribed_RNA"/>
</dbReference>
<dbReference type="NCBIfam" id="TIGR00756">
    <property type="entry name" value="PPR"/>
    <property type="match status" value="1"/>
</dbReference>
<dbReference type="Pfam" id="PF13812">
    <property type="entry name" value="PPR_3"/>
    <property type="match status" value="1"/>
</dbReference>
<reference evidence="5" key="1">
    <citation type="submission" date="2015-09" db="EMBL/GenBank/DDBJ databases">
        <title>Scylla olivacea transcriptome.</title>
        <authorList>
            <person name="Ikhwanuddin M."/>
        </authorList>
    </citation>
    <scope>NUCLEOTIDE SEQUENCE</scope>
</reference>
<dbReference type="AlphaFoldDB" id="A0A0P4WKN6"/>
<protein>
    <recommendedName>
        <fullName evidence="4">PROP1-like PPR domain-containing protein</fullName>
    </recommendedName>
</protein>
<dbReference type="PANTHER" id="PTHR47942">
    <property type="entry name" value="TETRATRICOPEPTIDE REPEAT (TPR)-LIKE SUPERFAMILY PROTEIN-RELATED"/>
    <property type="match status" value="1"/>
</dbReference>
<proteinExistence type="predicted"/>
<organism evidence="5">
    <name type="scientific">Scylla olivacea</name>
    <name type="common">Orange mud crab</name>
    <name type="synonym">Cancer olivacea</name>
    <dbReference type="NCBI Taxonomy" id="85551"/>
    <lineage>
        <taxon>Eukaryota</taxon>
        <taxon>Metazoa</taxon>
        <taxon>Ecdysozoa</taxon>
        <taxon>Arthropoda</taxon>
        <taxon>Crustacea</taxon>
        <taxon>Multicrustacea</taxon>
        <taxon>Malacostraca</taxon>
        <taxon>Eumalacostraca</taxon>
        <taxon>Eucarida</taxon>
        <taxon>Decapoda</taxon>
        <taxon>Pleocyemata</taxon>
        <taxon>Brachyura</taxon>
        <taxon>Eubrachyura</taxon>
        <taxon>Portunoidea</taxon>
        <taxon>Portunidae</taxon>
        <taxon>Portuninae</taxon>
        <taxon>Scylla</taxon>
    </lineage>
</organism>
<feature type="region of interest" description="Disordered" evidence="3">
    <location>
        <begin position="191"/>
        <end position="214"/>
    </location>
</feature>
<keyword evidence="1" id="KW-0677">Repeat</keyword>
<dbReference type="Gene3D" id="1.25.40.10">
    <property type="entry name" value="Tetratricopeptide repeat domain"/>
    <property type="match status" value="3"/>
</dbReference>
<evidence type="ECO:0000256" key="3">
    <source>
        <dbReference type="SAM" id="MobiDB-lite"/>
    </source>
</evidence>
<feature type="repeat" description="PPR" evidence="2">
    <location>
        <begin position="265"/>
        <end position="299"/>
    </location>
</feature>
<dbReference type="InterPro" id="IPR002885">
    <property type="entry name" value="PPR_rpt"/>
</dbReference>
<dbReference type="Pfam" id="PF17177">
    <property type="entry name" value="PPR_long"/>
    <property type="match status" value="1"/>
</dbReference>
<evidence type="ECO:0000313" key="5">
    <source>
        <dbReference type="EMBL" id="JAI66870.1"/>
    </source>
</evidence>
<accession>A0A0P4WKN6</accession>
<evidence type="ECO:0000256" key="2">
    <source>
        <dbReference type="PROSITE-ProRule" id="PRU00708"/>
    </source>
</evidence>
<evidence type="ECO:0000256" key="1">
    <source>
        <dbReference type="ARBA" id="ARBA00022737"/>
    </source>
</evidence>
<feature type="region of interest" description="Disordered" evidence="3">
    <location>
        <begin position="37"/>
        <end position="108"/>
    </location>
</feature>